<evidence type="ECO:0000313" key="1">
    <source>
        <dbReference type="EMBL" id="MBC8561024.1"/>
    </source>
</evidence>
<dbReference type="EMBL" id="JACRSX010000001">
    <property type="protein sequence ID" value="MBC8561024.1"/>
    <property type="molecule type" value="Genomic_DNA"/>
</dbReference>
<sequence>MMYQNPICNIIDQNAVRMQLQTQNQREQAEQYHNLQLKKTGDCARKLGEFLRSMDEVDPQYQQLAFEQCCMVAGKYIHDKGGM</sequence>
<dbReference type="RefSeq" id="WP_249296787.1">
    <property type="nucleotide sequence ID" value="NZ_JACRSX010000001.1"/>
</dbReference>
<accession>A0ABR7MXQ6</accession>
<organism evidence="1 2">
    <name type="scientific">Jutongia huaianensis</name>
    <dbReference type="NCBI Taxonomy" id="2763668"/>
    <lineage>
        <taxon>Bacteria</taxon>
        <taxon>Bacillati</taxon>
        <taxon>Bacillota</taxon>
        <taxon>Clostridia</taxon>
        <taxon>Lachnospirales</taxon>
        <taxon>Lachnospiraceae</taxon>
        <taxon>Jutongia</taxon>
    </lineage>
</organism>
<reference evidence="1 2" key="1">
    <citation type="submission" date="2020-08" db="EMBL/GenBank/DDBJ databases">
        <title>Genome public.</title>
        <authorList>
            <person name="Liu C."/>
            <person name="Sun Q."/>
        </authorList>
    </citation>
    <scope>NUCLEOTIDE SEQUENCE [LARGE SCALE GENOMIC DNA]</scope>
    <source>
        <strain evidence="1 2">NSJ-37</strain>
    </source>
</reference>
<name>A0ABR7MXQ6_9FIRM</name>
<protein>
    <submittedName>
        <fullName evidence="1">Uncharacterized protein</fullName>
    </submittedName>
</protein>
<dbReference type="Proteomes" id="UP000606193">
    <property type="component" value="Unassembled WGS sequence"/>
</dbReference>
<gene>
    <name evidence="1" type="ORF">H8704_00010</name>
</gene>
<keyword evidence="2" id="KW-1185">Reference proteome</keyword>
<proteinExistence type="predicted"/>
<evidence type="ECO:0000313" key="2">
    <source>
        <dbReference type="Proteomes" id="UP000606193"/>
    </source>
</evidence>
<comment type="caution">
    <text evidence="1">The sequence shown here is derived from an EMBL/GenBank/DDBJ whole genome shotgun (WGS) entry which is preliminary data.</text>
</comment>